<reference evidence="1 2" key="1">
    <citation type="submission" date="2020-08" db="EMBL/GenBank/DDBJ databases">
        <title>Genomic Encyclopedia of Type Strains, Phase IV (KMG-IV): sequencing the most valuable type-strain genomes for metagenomic binning, comparative biology and taxonomic classification.</title>
        <authorList>
            <person name="Goeker M."/>
        </authorList>
    </citation>
    <scope>NUCLEOTIDE SEQUENCE [LARGE SCALE GENOMIC DNA]</scope>
    <source>
        <strain evidence="1 2">DSM 26189</strain>
    </source>
</reference>
<evidence type="ECO:0000313" key="1">
    <source>
        <dbReference type="EMBL" id="MBB3928798.1"/>
    </source>
</evidence>
<evidence type="ECO:0000313" key="2">
    <source>
        <dbReference type="Proteomes" id="UP000571950"/>
    </source>
</evidence>
<comment type="caution">
    <text evidence="1">The sequence shown here is derived from an EMBL/GenBank/DDBJ whole genome shotgun (WGS) entry which is preliminary data.</text>
</comment>
<protein>
    <submittedName>
        <fullName evidence="1">Uncharacterized protein</fullName>
    </submittedName>
</protein>
<dbReference type="AlphaFoldDB" id="A0A7W6FS91"/>
<accession>A0A7W6FS91</accession>
<gene>
    <name evidence="1" type="ORF">GGR43_004543</name>
</gene>
<dbReference type="EMBL" id="JACIDT010000035">
    <property type="protein sequence ID" value="MBB3928798.1"/>
    <property type="molecule type" value="Genomic_DNA"/>
</dbReference>
<organism evidence="1 2">
    <name type="scientific">Sphingobium jiangsuense</name>
    <dbReference type="NCBI Taxonomy" id="870476"/>
    <lineage>
        <taxon>Bacteria</taxon>
        <taxon>Pseudomonadati</taxon>
        <taxon>Pseudomonadota</taxon>
        <taxon>Alphaproteobacteria</taxon>
        <taxon>Sphingomonadales</taxon>
        <taxon>Sphingomonadaceae</taxon>
        <taxon>Sphingobium</taxon>
    </lineage>
</organism>
<proteinExistence type="predicted"/>
<dbReference type="RefSeq" id="WP_188073988.1">
    <property type="nucleotide sequence ID" value="NZ_BSPS01000186.1"/>
</dbReference>
<keyword evidence="2" id="KW-1185">Reference proteome</keyword>
<name>A0A7W6FS91_9SPHN</name>
<sequence length="86" mass="9245">MADKFAINRETNPYQFGSKIIEWTPGSDTIPPETRAVIFDDDGTADLTNQDGTTIAAFPVVGLACLPVIPLKITAMSGPTKCYLVI</sequence>
<dbReference type="Proteomes" id="UP000571950">
    <property type="component" value="Unassembled WGS sequence"/>
</dbReference>